<gene>
    <name evidence="1" type="ORF">QO006_002928</name>
</gene>
<dbReference type="GO" id="GO:0003677">
    <property type="term" value="F:DNA binding"/>
    <property type="evidence" value="ECO:0007669"/>
    <property type="project" value="UniProtKB-KW"/>
</dbReference>
<dbReference type="SUPFAM" id="SSF47729">
    <property type="entry name" value="IHF-like DNA-binding proteins"/>
    <property type="match status" value="1"/>
</dbReference>
<accession>A0ABT9MFV9</accession>
<dbReference type="Proteomes" id="UP001232163">
    <property type="component" value="Unassembled WGS sequence"/>
</dbReference>
<keyword evidence="1" id="KW-0238">DNA-binding</keyword>
<organism evidence="1 2">
    <name type="scientific">Deinococcus enclensis</name>
    <dbReference type="NCBI Taxonomy" id="1049582"/>
    <lineage>
        <taxon>Bacteria</taxon>
        <taxon>Thermotogati</taxon>
        <taxon>Deinococcota</taxon>
        <taxon>Deinococci</taxon>
        <taxon>Deinococcales</taxon>
        <taxon>Deinococcaceae</taxon>
        <taxon>Deinococcus</taxon>
    </lineage>
</organism>
<proteinExistence type="predicted"/>
<dbReference type="EMBL" id="JAURUR010000011">
    <property type="protein sequence ID" value="MDP9765477.1"/>
    <property type="molecule type" value="Genomic_DNA"/>
</dbReference>
<evidence type="ECO:0000313" key="1">
    <source>
        <dbReference type="EMBL" id="MDP9765477.1"/>
    </source>
</evidence>
<name>A0ABT9MFV9_9DEIO</name>
<dbReference type="InterPro" id="IPR010992">
    <property type="entry name" value="IHF-like_DNA-bd_dom_sf"/>
</dbReference>
<protein>
    <submittedName>
        <fullName evidence="1">DNA-binding protein HU-beta</fullName>
    </submittedName>
</protein>
<keyword evidence="2" id="KW-1185">Reference proteome</keyword>
<reference evidence="1 2" key="1">
    <citation type="submission" date="2023-07" db="EMBL/GenBank/DDBJ databases">
        <title>Genomic Encyclopedia of Type Strains, Phase IV (KMG-IV): sequencing the most valuable type-strain genomes for metagenomic binning, comparative biology and taxonomic classification.</title>
        <authorList>
            <person name="Goeker M."/>
        </authorList>
    </citation>
    <scope>NUCLEOTIDE SEQUENCE [LARGE SCALE GENOMIC DNA]</scope>
    <source>
        <strain evidence="1 2">NIO-1023</strain>
    </source>
</reference>
<dbReference type="RefSeq" id="WP_307467557.1">
    <property type="nucleotide sequence ID" value="NZ_JAURUR010000011.1"/>
</dbReference>
<dbReference type="Pfam" id="PF00216">
    <property type="entry name" value="Bac_DNA_binding"/>
    <property type="match status" value="1"/>
</dbReference>
<comment type="caution">
    <text evidence="1">The sequence shown here is derived from an EMBL/GenBank/DDBJ whole genome shotgun (WGS) entry which is preliminary data.</text>
</comment>
<dbReference type="Gene3D" id="4.10.520.10">
    <property type="entry name" value="IHF-like DNA-binding proteins"/>
    <property type="match status" value="1"/>
</dbReference>
<dbReference type="InterPro" id="IPR000119">
    <property type="entry name" value="Hist_DNA-bd"/>
</dbReference>
<evidence type="ECO:0000313" key="2">
    <source>
        <dbReference type="Proteomes" id="UP001232163"/>
    </source>
</evidence>
<sequence length="105" mass="10799">MSSFPRASAFPVMASRAQSRPFVAYTTAALTGLTVRESSAVVHTVITGISRELIAGHPVHLPGVGTFPPRPTVPRLGVHPGTSLLLVVPARKKVAFSAAGSLTGG</sequence>